<dbReference type="PANTHER" id="PTHR45181">
    <property type="entry name" value="HEAT SHOCK PROTEIN DNAJ WITH TETRATRICOPEPTIDE REPEAT-CONTAINING PROTEIN"/>
    <property type="match status" value="1"/>
</dbReference>
<dbReference type="PROSITE" id="PS50076">
    <property type="entry name" value="DNAJ_2"/>
    <property type="match status" value="1"/>
</dbReference>
<dbReference type="GeneID" id="111020606"/>
<organism evidence="3 4">
    <name type="scientific">Momordica charantia</name>
    <name type="common">Bitter gourd</name>
    <name type="synonym">Balsam pear</name>
    <dbReference type="NCBI Taxonomy" id="3673"/>
    <lineage>
        <taxon>Eukaryota</taxon>
        <taxon>Viridiplantae</taxon>
        <taxon>Streptophyta</taxon>
        <taxon>Embryophyta</taxon>
        <taxon>Tracheophyta</taxon>
        <taxon>Spermatophyta</taxon>
        <taxon>Magnoliopsida</taxon>
        <taxon>eudicotyledons</taxon>
        <taxon>Gunneridae</taxon>
        <taxon>Pentapetalae</taxon>
        <taxon>rosids</taxon>
        <taxon>fabids</taxon>
        <taxon>Cucurbitales</taxon>
        <taxon>Cucurbitaceae</taxon>
        <taxon>Momordiceae</taxon>
        <taxon>Momordica</taxon>
    </lineage>
</organism>
<protein>
    <submittedName>
        <fullName evidence="4">Uncharacterized protein LOC111020606</fullName>
    </submittedName>
</protein>
<name>A0A6J1DHS5_MOMCH</name>
<proteinExistence type="predicted"/>
<feature type="region of interest" description="Disordered" evidence="1">
    <location>
        <begin position="493"/>
        <end position="541"/>
    </location>
</feature>
<evidence type="ECO:0000259" key="2">
    <source>
        <dbReference type="PROSITE" id="PS50076"/>
    </source>
</evidence>
<feature type="region of interest" description="Disordered" evidence="1">
    <location>
        <begin position="719"/>
        <end position="741"/>
    </location>
</feature>
<evidence type="ECO:0000256" key="1">
    <source>
        <dbReference type="SAM" id="MobiDB-lite"/>
    </source>
</evidence>
<dbReference type="SMART" id="SM00028">
    <property type="entry name" value="TPR"/>
    <property type="match status" value="7"/>
</dbReference>
<gene>
    <name evidence="4" type="primary">LOC111020606</name>
</gene>
<dbReference type="CDD" id="cd06257">
    <property type="entry name" value="DnaJ"/>
    <property type="match status" value="1"/>
</dbReference>
<dbReference type="PANTHER" id="PTHR45181:SF4">
    <property type="entry name" value="HEAT SHOCK PROTEIN DNAJ WITH TETRATRICOPEPTIDE REPEAT-CONTAINING PROTEIN"/>
    <property type="match status" value="1"/>
</dbReference>
<dbReference type="PROSITE" id="PS00636">
    <property type="entry name" value="DNAJ_1"/>
    <property type="match status" value="1"/>
</dbReference>
<dbReference type="SUPFAM" id="SSF48452">
    <property type="entry name" value="TPR-like"/>
    <property type="match status" value="2"/>
</dbReference>
<feature type="region of interest" description="Disordered" evidence="1">
    <location>
        <begin position="571"/>
        <end position="604"/>
    </location>
</feature>
<dbReference type="OrthoDB" id="10250354at2759"/>
<keyword evidence="3" id="KW-1185">Reference proteome</keyword>
<dbReference type="SUPFAM" id="SSF46565">
    <property type="entry name" value="Chaperone J-domain"/>
    <property type="match status" value="1"/>
</dbReference>
<dbReference type="InterPro" id="IPR018253">
    <property type="entry name" value="DnaJ_domain_CS"/>
</dbReference>
<dbReference type="PRINTS" id="PR00625">
    <property type="entry name" value="JDOMAIN"/>
</dbReference>
<feature type="compositionally biased region" description="Polar residues" evidence="1">
    <location>
        <begin position="1"/>
        <end position="30"/>
    </location>
</feature>
<dbReference type="SMART" id="SM00271">
    <property type="entry name" value="DnaJ"/>
    <property type="match status" value="1"/>
</dbReference>
<dbReference type="InterPro" id="IPR011990">
    <property type="entry name" value="TPR-like_helical_dom_sf"/>
</dbReference>
<dbReference type="Proteomes" id="UP000504603">
    <property type="component" value="Unplaced"/>
</dbReference>
<evidence type="ECO:0000313" key="4">
    <source>
        <dbReference type="RefSeq" id="XP_022153002.1"/>
    </source>
</evidence>
<feature type="region of interest" description="Disordered" evidence="1">
    <location>
        <begin position="173"/>
        <end position="197"/>
    </location>
</feature>
<feature type="compositionally biased region" description="Polar residues" evidence="1">
    <location>
        <begin position="530"/>
        <end position="541"/>
    </location>
</feature>
<reference evidence="4" key="1">
    <citation type="submission" date="2025-08" db="UniProtKB">
        <authorList>
            <consortium name="RefSeq"/>
        </authorList>
    </citation>
    <scope>IDENTIFICATION</scope>
    <source>
        <strain evidence="4">OHB3-1</strain>
    </source>
</reference>
<dbReference type="Pfam" id="PF00226">
    <property type="entry name" value="DnaJ"/>
    <property type="match status" value="1"/>
</dbReference>
<feature type="region of interest" description="Disordered" evidence="1">
    <location>
        <begin position="633"/>
        <end position="652"/>
    </location>
</feature>
<feature type="region of interest" description="Disordered" evidence="1">
    <location>
        <begin position="1"/>
        <end position="108"/>
    </location>
</feature>
<evidence type="ECO:0000313" key="3">
    <source>
        <dbReference type="Proteomes" id="UP000504603"/>
    </source>
</evidence>
<feature type="domain" description="J" evidence="2">
    <location>
        <begin position="1203"/>
        <end position="1288"/>
    </location>
</feature>
<dbReference type="InterPro" id="IPR036869">
    <property type="entry name" value="J_dom_sf"/>
</dbReference>
<dbReference type="InterPro" id="IPR001623">
    <property type="entry name" value="DnaJ_domain"/>
</dbReference>
<dbReference type="KEGG" id="mcha:111020606"/>
<dbReference type="InterPro" id="IPR019734">
    <property type="entry name" value="TPR_rpt"/>
</dbReference>
<feature type="compositionally biased region" description="Polar residues" evidence="1">
    <location>
        <begin position="719"/>
        <end position="732"/>
    </location>
</feature>
<dbReference type="Gene3D" id="1.25.40.10">
    <property type="entry name" value="Tetratricopeptide repeat domain"/>
    <property type="match status" value="2"/>
</dbReference>
<feature type="compositionally biased region" description="Basic and acidic residues" evidence="1">
    <location>
        <begin position="1306"/>
        <end position="1317"/>
    </location>
</feature>
<feature type="region of interest" description="Disordered" evidence="1">
    <location>
        <begin position="1285"/>
        <end position="1317"/>
    </location>
</feature>
<dbReference type="RefSeq" id="XP_022153002.1">
    <property type="nucleotide sequence ID" value="XM_022297310.1"/>
</dbReference>
<accession>A0A6J1DHS5</accession>
<sequence length="1346" mass="148923">MNSSSFRDNTSESSNPYGRYSRLSSVTQPVPRSKSGLTKPRMAKVRRQTSSQDLRSAGVSETFRPFTGNSFQASPWAQDSISGKSGSGEIGNQPFVFGGNRSTSNLNPERGIVDEMKKLDIGGGDEFATARDRKFSFNVGMSSSRTEVSDKGAMAVETIESKLPGDMRKLNIEEGEGSGQGSAARINRTRNDNSRLRSNEQTKFGFWSGNVSNSLASELPNKLQHMNIEDSGNHDIGSSTFKGDGVNMFVLDKGKGVTSFPVGRSEDSLPEKIKHLNIKDTLNSTNVNTQKEEKCVFESTQRTGGNFVEQKETLLSRKIEELKIDKRTPSSGVFAEKIEMQNLSDFDRNLDQPLATDIKSLKLRECKDMRGSQVPSYAQKDGNDKNGVAMPSSSIFSSDMQFNAAGSTFQVTGTNRNKETENVRYMTKQESTGSSFVGFRTPDVKTNIFSAGASENFQFSARKDPVREFGPNIRSGRYKPTVVQLCVGQETQDYVSRERDPLESQKASESCSPMDVSPYQETLAGDPISRENSVTSNESLSLDNSSVAFDESLPEVLTDVIDEDLLNATDSLNINEPGHSATDVEGEEGSLYHSTTNHSAEGPVESVEVADTESYKSANDELDINSDLAGISEETEASSSSKFEMQDSDGRKQFSFASNSEDASRSNFIFAASTAAQGQLFASKRQFKKKNWGKVGQDSHISPTISIEVPLSSSSAQFRTFSGNSSPITPQRSQKEDPSTAQYKYGVDSWVNKGQEMKQESISTVAATVAAQEACEKWRLRGNQAYASGDLSKAEDHYTRGVNCISRDESSRSCLRALMLCYSNRAATRMSLGRLRDAISDCIMAAAVDPSFYKVYLRAANCYLGLGEVENAVQYFKRCLQPGNEICVDRKITVEASDGLQNAQKVSECMKHLAELQLTSTSSDMQSALELISEALVISSCSEKLVEMKAEALFMLRRYEEVIQFCEQTLDSAEKNSPSEDIVGRASNLGASEISKKLYFRVWRCRLILKSYFLLGKLEKGLASLEMQEEKVSTVIGNGRKFMETSIPLAMTMRELLRLKAAGNEAFQAGRYSEAVEHYTAALACNVESRPFTAVCFCNRAAAYKAQGQVIDAISDCSFAIALDEEYFKAISRRAALYEMIRDYGQAASELQKLVSLFPKGLDMTSYQYATSDRSSTSTNDLRQARLRLAEVEEESRKEIPLDMYLILGVDPSASSAEIKRAYRKAALRYHPDKAGQFLARADNGDDVLWKNIAGGVHKDADKLFKMIGEAYAVLSDPIKRSRYDAEEEMRTAQKKRNGSSTPRSPHTDVHQGHQFERNSVRPQWRDLWRSYGSRGSDFTRSTRYS</sequence>
<feature type="compositionally biased region" description="Polar residues" evidence="1">
    <location>
        <begin position="67"/>
        <end position="79"/>
    </location>
</feature>
<dbReference type="Gene3D" id="1.10.287.110">
    <property type="entry name" value="DnaJ domain"/>
    <property type="match status" value="1"/>
</dbReference>